<dbReference type="GO" id="GO:0070819">
    <property type="term" value="F:menaquinone-dependent protoporphyrinogen oxidase activity"/>
    <property type="evidence" value="ECO:0007669"/>
    <property type="project" value="UniProtKB-UniRule"/>
</dbReference>
<evidence type="ECO:0000259" key="8">
    <source>
        <dbReference type="Pfam" id="PF12724"/>
    </source>
</evidence>
<comment type="function">
    <text evidence="7">Catalyzes the 6-electron oxidation of protoporphyrinogen IX to form protoporphyrin IX; under anaerobic conditions uses menaquinone as an electron acceptor, under aerobic conditions uses ubiquinone as an electron acceptor.</text>
</comment>
<evidence type="ECO:0000256" key="6">
    <source>
        <dbReference type="ARBA" id="ARBA00023244"/>
    </source>
</evidence>
<comment type="catalytic activity">
    <reaction evidence="7">
        <text>protoporphyrinogen IX + 3 a menaquinone = protoporphyrin IX + 3 a menaquinol</text>
        <dbReference type="Rhea" id="RHEA:27409"/>
        <dbReference type="Rhea" id="RHEA-COMP:9537"/>
        <dbReference type="Rhea" id="RHEA-COMP:9539"/>
        <dbReference type="ChEBI" id="CHEBI:16374"/>
        <dbReference type="ChEBI" id="CHEBI:18151"/>
        <dbReference type="ChEBI" id="CHEBI:57306"/>
        <dbReference type="ChEBI" id="CHEBI:57307"/>
        <dbReference type="EC" id="1.3.5.3"/>
    </reaction>
</comment>
<dbReference type="KEGG" id="lut:Lupro_08475"/>
<keyword evidence="1 7" id="KW-0285">Flavoprotein</keyword>
<evidence type="ECO:0000256" key="2">
    <source>
        <dbReference type="ARBA" id="ARBA00022643"/>
    </source>
</evidence>
<dbReference type="PANTHER" id="PTHR38030">
    <property type="entry name" value="PROTOPORPHYRINOGEN IX DEHYDROGENASE [MENAQUINONE]"/>
    <property type="match status" value="1"/>
</dbReference>
<dbReference type="InterPro" id="IPR052200">
    <property type="entry name" value="Protoporphyrinogen_IX_DH"/>
</dbReference>
<comment type="subcellular location">
    <subcellularLocation>
        <location evidence="7">Cell membrane</location>
        <topology evidence="7">Peripheral membrane protein</topology>
    </subcellularLocation>
</comment>
<evidence type="ECO:0000256" key="5">
    <source>
        <dbReference type="ARBA" id="ARBA00023136"/>
    </source>
</evidence>
<dbReference type="GO" id="GO:0010181">
    <property type="term" value="F:FMN binding"/>
    <property type="evidence" value="ECO:0007669"/>
    <property type="project" value="UniProtKB-UniRule"/>
</dbReference>
<keyword evidence="6 7" id="KW-0627">Porphyrin biosynthesis</keyword>
<organism evidence="9 10">
    <name type="scientific">Lutibacter profundi</name>
    <dbReference type="NCBI Taxonomy" id="1622118"/>
    <lineage>
        <taxon>Bacteria</taxon>
        <taxon>Pseudomonadati</taxon>
        <taxon>Bacteroidota</taxon>
        <taxon>Flavobacteriia</taxon>
        <taxon>Flavobacteriales</taxon>
        <taxon>Flavobacteriaceae</taxon>
        <taxon>Lutibacter</taxon>
    </lineage>
</organism>
<evidence type="ECO:0000313" key="10">
    <source>
        <dbReference type="Proteomes" id="UP000059672"/>
    </source>
</evidence>
<comment type="pathway">
    <text evidence="7">Porphyrin-containing compound metabolism; protoporphyrin-IX biosynthesis; protoporphyrin-IX from protoporphyrinogen-IX: step 1/1.</text>
</comment>
<dbReference type="PATRIC" id="fig|1622118.3.peg.1753"/>
<keyword evidence="10" id="KW-1185">Reference proteome</keyword>
<dbReference type="InterPro" id="IPR026816">
    <property type="entry name" value="Flavodoxin_dom"/>
</dbReference>
<dbReference type="RefSeq" id="WP_068208698.1">
    <property type="nucleotide sequence ID" value="NZ_CP013355.1"/>
</dbReference>
<comment type="cofactor">
    <cofactor evidence="7">
        <name>FMN</name>
        <dbReference type="ChEBI" id="CHEBI:58210"/>
    </cofactor>
    <text evidence="7">Binds 1 FMN non-covalently per subunit.</text>
</comment>
<keyword evidence="5" id="KW-0472">Membrane</keyword>
<evidence type="ECO:0000256" key="7">
    <source>
        <dbReference type="HAMAP-Rule" id="MF_00853"/>
    </source>
</evidence>
<evidence type="ECO:0000313" key="9">
    <source>
        <dbReference type="EMBL" id="AMC11286.1"/>
    </source>
</evidence>
<dbReference type="Proteomes" id="UP000059672">
    <property type="component" value="Chromosome"/>
</dbReference>
<dbReference type="GO" id="GO:0006782">
    <property type="term" value="P:protoporphyrinogen IX biosynthetic process"/>
    <property type="evidence" value="ECO:0007669"/>
    <property type="project" value="UniProtKB-UniRule"/>
</dbReference>
<gene>
    <name evidence="7" type="primary">hemG</name>
    <name evidence="9" type="ORF">Lupro_08475</name>
</gene>
<keyword evidence="3 7" id="KW-0547">Nucleotide-binding</keyword>
<dbReference type="EMBL" id="CP013355">
    <property type="protein sequence ID" value="AMC11286.1"/>
    <property type="molecule type" value="Genomic_DNA"/>
</dbReference>
<dbReference type="AlphaFoldDB" id="A0A0X8G743"/>
<accession>A0A0X8G743</accession>
<sequence>MESKIGIIYASVDGQTLKICNKLVTILKKNKQNVTLFSIDDFNEDITNFNKLIIGSSIRYGLHHKKIIDFINTNKLKLDSIKTAFFSVNLVARKPEKNTPTTNPYVIKFFKTIHWKPTIIEVFAGKLDYKKYPFFDRIMIQFIMWMTKGPTNTNTEIEYTNWGKVTKFGEKISGF</sequence>
<dbReference type="InterPro" id="IPR029039">
    <property type="entry name" value="Flavoprotein-like_sf"/>
</dbReference>
<evidence type="ECO:0000256" key="1">
    <source>
        <dbReference type="ARBA" id="ARBA00022630"/>
    </source>
</evidence>
<comment type="catalytic activity">
    <reaction evidence="7">
        <text>protoporphyrinogen IX + 3 a quinone = protoporphyrin IX + 3 a quinol</text>
        <dbReference type="Rhea" id="RHEA:65032"/>
        <dbReference type="ChEBI" id="CHEBI:24646"/>
        <dbReference type="ChEBI" id="CHEBI:57306"/>
        <dbReference type="ChEBI" id="CHEBI:57307"/>
        <dbReference type="ChEBI" id="CHEBI:132124"/>
        <dbReference type="EC" id="1.3.5.3"/>
    </reaction>
</comment>
<comment type="similarity">
    <text evidence="7">Belongs to the HemG family.</text>
</comment>
<dbReference type="STRING" id="1622118.Lupro_08475"/>
<evidence type="ECO:0000256" key="3">
    <source>
        <dbReference type="ARBA" id="ARBA00022741"/>
    </source>
</evidence>
<dbReference type="PANTHER" id="PTHR38030:SF2">
    <property type="entry name" value="PROTOPORPHYRINOGEN IX DEHYDROGENASE [QUINONE]"/>
    <property type="match status" value="1"/>
</dbReference>
<keyword evidence="4 7" id="KW-0560">Oxidoreductase</keyword>
<dbReference type="HAMAP" id="MF_00853">
    <property type="entry name" value="HemG"/>
    <property type="match status" value="1"/>
</dbReference>
<protein>
    <recommendedName>
        <fullName evidence="7">Protoporphyrinogen IX dehydrogenase [quinone]</fullName>
        <ecNumber evidence="7">1.3.5.3</ecNumber>
    </recommendedName>
    <alternativeName>
        <fullName evidence="7">Protoporphyrinogen IX dehydrogenase [menaquinone]</fullName>
    </alternativeName>
    <alternativeName>
        <fullName evidence="7">Protoporphyrinogen IX dehydrogenase [ubiquinone]</fullName>
    </alternativeName>
    <alternativeName>
        <fullName evidence="7">Protoporphyrinogen oxidase</fullName>
        <shortName evidence="7">PPO</shortName>
    </alternativeName>
</protein>
<proteinExistence type="inferred from homology"/>
<dbReference type="GO" id="GO:0004729">
    <property type="term" value="F:oxygen-dependent protoporphyrinogen oxidase activity"/>
    <property type="evidence" value="ECO:0007669"/>
    <property type="project" value="InterPro"/>
</dbReference>
<dbReference type="NCBIfam" id="NF008316">
    <property type="entry name" value="PRK11104.1"/>
    <property type="match status" value="1"/>
</dbReference>
<dbReference type="GO" id="GO:0005886">
    <property type="term" value="C:plasma membrane"/>
    <property type="evidence" value="ECO:0007669"/>
    <property type="project" value="UniProtKB-SubCell"/>
</dbReference>
<reference evidence="9 10" key="2">
    <citation type="journal article" date="2016" name="Int. J. Syst. Evol. Microbiol.">
        <title>Lutibacter profundi sp. nov., isolated from a deep-sea hydrothermal system on the Arctic Mid-Ocean Ridge and emended description of the genus Lutibacter.</title>
        <authorList>
            <person name="Le Moine Bauer S."/>
            <person name="Roalkvam I."/>
            <person name="Steen I.H."/>
            <person name="Dahle H."/>
        </authorList>
    </citation>
    <scope>NUCLEOTIDE SEQUENCE [LARGE SCALE GENOMIC DNA]</scope>
    <source>
        <strain evidence="9 10">LP1</strain>
    </source>
</reference>
<dbReference type="SUPFAM" id="SSF52218">
    <property type="entry name" value="Flavoproteins"/>
    <property type="match status" value="1"/>
</dbReference>
<dbReference type="OrthoDB" id="9795729at2"/>
<evidence type="ECO:0000256" key="4">
    <source>
        <dbReference type="ARBA" id="ARBA00023002"/>
    </source>
</evidence>
<name>A0A0X8G743_9FLAO</name>
<keyword evidence="7" id="KW-1003">Cell membrane</keyword>
<dbReference type="Gene3D" id="3.40.50.360">
    <property type="match status" value="1"/>
</dbReference>
<feature type="domain" description="Flavodoxin" evidence="8">
    <location>
        <begin position="7"/>
        <end position="153"/>
    </location>
</feature>
<dbReference type="InterPro" id="IPR044264">
    <property type="entry name" value="HemG"/>
</dbReference>
<dbReference type="EC" id="1.3.5.3" evidence="7"/>
<keyword evidence="2 7" id="KW-0288">FMN</keyword>
<comment type="catalytic activity">
    <reaction evidence="7">
        <text>protoporphyrinogen IX + 3 a ubiquinone = protoporphyrin IX + 3 a ubiquinol</text>
        <dbReference type="Rhea" id="RHEA:63936"/>
        <dbReference type="Rhea" id="RHEA-COMP:9565"/>
        <dbReference type="Rhea" id="RHEA-COMP:9566"/>
        <dbReference type="ChEBI" id="CHEBI:16389"/>
        <dbReference type="ChEBI" id="CHEBI:17976"/>
        <dbReference type="ChEBI" id="CHEBI:57306"/>
        <dbReference type="ChEBI" id="CHEBI:57307"/>
    </reaction>
</comment>
<dbReference type="Pfam" id="PF12724">
    <property type="entry name" value="Flavodoxin_5"/>
    <property type="match status" value="1"/>
</dbReference>
<reference evidence="10" key="1">
    <citation type="submission" date="2015-12" db="EMBL/GenBank/DDBJ databases">
        <title>Complete genome sequence of Lutibacter profundus strain LP1.</title>
        <authorList>
            <person name="Wissuwa J."/>
            <person name="Le Moine Bauer S."/>
            <person name="Stokke R."/>
            <person name="Dahle H."/>
            <person name="Steen I.H."/>
        </authorList>
    </citation>
    <scope>NUCLEOTIDE SEQUENCE [LARGE SCALE GENOMIC DNA]</scope>
    <source>
        <strain evidence="10">LP1</strain>
    </source>
</reference>
<dbReference type="UniPathway" id="UPA00251">
    <property type="reaction ID" value="UER00324"/>
</dbReference>